<dbReference type="Pfam" id="PF09362">
    <property type="entry name" value="DUF1996"/>
    <property type="match status" value="1"/>
</dbReference>
<protein>
    <recommendedName>
        <fullName evidence="2">DUF1996 domain-containing protein</fullName>
    </recommendedName>
</protein>
<dbReference type="OrthoDB" id="74764at2759"/>
<evidence type="ECO:0000313" key="3">
    <source>
        <dbReference type="EMBL" id="TEB18906.1"/>
    </source>
</evidence>
<reference evidence="3 4" key="1">
    <citation type="journal article" date="2019" name="Nat. Ecol. Evol.">
        <title>Megaphylogeny resolves global patterns of mushroom evolution.</title>
        <authorList>
            <person name="Varga T."/>
            <person name="Krizsan K."/>
            <person name="Foldi C."/>
            <person name="Dima B."/>
            <person name="Sanchez-Garcia M."/>
            <person name="Sanchez-Ramirez S."/>
            <person name="Szollosi G.J."/>
            <person name="Szarkandi J.G."/>
            <person name="Papp V."/>
            <person name="Albert L."/>
            <person name="Andreopoulos W."/>
            <person name="Angelini C."/>
            <person name="Antonin V."/>
            <person name="Barry K.W."/>
            <person name="Bougher N.L."/>
            <person name="Buchanan P."/>
            <person name="Buyck B."/>
            <person name="Bense V."/>
            <person name="Catcheside P."/>
            <person name="Chovatia M."/>
            <person name="Cooper J."/>
            <person name="Damon W."/>
            <person name="Desjardin D."/>
            <person name="Finy P."/>
            <person name="Geml J."/>
            <person name="Haridas S."/>
            <person name="Hughes K."/>
            <person name="Justo A."/>
            <person name="Karasinski D."/>
            <person name="Kautmanova I."/>
            <person name="Kiss B."/>
            <person name="Kocsube S."/>
            <person name="Kotiranta H."/>
            <person name="LaButti K.M."/>
            <person name="Lechner B.E."/>
            <person name="Liimatainen K."/>
            <person name="Lipzen A."/>
            <person name="Lukacs Z."/>
            <person name="Mihaltcheva S."/>
            <person name="Morgado L.N."/>
            <person name="Niskanen T."/>
            <person name="Noordeloos M.E."/>
            <person name="Ohm R.A."/>
            <person name="Ortiz-Santana B."/>
            <person name="Ovrebo C."/>
            <person name="Racz N."/>
            <person name="Riley R."/>
            <person name="Savchenko A."/>
            <person name="Shiryaev A."/>
            <person name="Soop K."/>
            <person name="Spirin V."/>
            <person name="Szebenyi C."/>
            <person name="Tomsovsky M."/>
            <person name="Tulloss R.E."/>
            <person name="Uehling J."/>
            <person name="Grigoriev I.V."/>
            <person name="Vagvolgyi C."/>
            <person name="Papp T."/>
            <person name="Martin F.M."/>
            <person name="Miettinen O."/>
            <person name="Hibbett D.S."/>
            <person name="Nagy L.G."/>
        </authorList>
    </citation>
    <scope>NUCLEOTIDE SEQUENCE [LARGE SCALE GENOMIC DNA]</scope>
    <source>
        <strain evidence="3 4">FP101781</strain>
    </source>
</reference>
<comment type="caution">
    <text evidence="3">The sequence shown here is derived from an EMBL/GenBank/DDBJ whole genome shotgun (WGS) entry which is preliminary data.</text>
</comment>
<gene>
    <name evidence="3" type="ORF">FA13DRAFT_1802773</name>
</gene>
<name>A0A4Y7SBC2_COPMI</name>
<evidence type="ECO:0000313" key="4">
    <source>
        <dbReference type="Proteomes" id="UP000298030"/>
    </source>
</evidence>
<dbReference type="InterPro" id="IPR018535">
    <property type="entry name" value="DUF1996"/>
</dbReference>
<feature type="region of interest" description="Disordered" evidence="1">
    <location>
        <begin position="519"/>
        <end position="539"/>
    </location>
</feature>
<accession>A0A4Y7SBC2</accession>
<feature type="domain" description="DUF1996" evidence="2">
    <location>
        <begin position="22"/>
        <end position="241"/>
    </location>
</feature>
<dbReference type="AlphaFoldDB" id="A0A4Y7SBC2"/>
<dbReference type="PANTHER" id="PTHR43662">
    <property type="match status" value="1"/>
</dbReference>
<keyword evidence="4" id="KW-1185">Reference proteome</keyword>
<organism evidence="3 4">
    <name type="scientific">Coprinellus micaceus</name>
    <name type="common">Glistening ink-cap mushroom</name>
    <name type="synonym">Coprinus micaceus</name>
    <dbReference type="NCBI Taxonomy" id="71717"/>
    <lineage>
        <taxon>Eukaryota</taxon>
        <taxon>Fungi</taxon>
        <taxon>Dikarya</taxon>
        <taxon>Basidiomycota</taxon>
        <taxon>Agaricomycotina</taxon>
        <taxon>Agaricomycetes</taxon>
        <taxon>Agaricomycetidae</taxon>
        <taxon>Agaricales</taxon>
        <taxon>Agaricineae</taxon>
        <taxon>Psathyrellaceae</taxon>
        <taxon>Coprinellus</taxon>
    </lineage>
</organism>
<sequence length="558" mass="58972">MSTAANAYWLMGMHAIAKERIDPIVNPGTVSGHTHIIFGGSNFGVTTSTEKLQQSECTSTPIKEDKSNYWAPLLYFQWANGSFSSLDGGAVVYYLFPDKAGTTTAFPKDFRMISGTPTKRTYNAADPAQKAVDYLCLDFNGQTTRHPGLPEKFCPSGIRSQINFPSCWDGKNVDSPDHKSHVAFRSGGPDSGDCLDPKFPVSIPRVFMEIYWNTGEFDKYRDQAKNPSQPFVYVCSAHLAYREADFGVSIPSASHTVMILGTETTPMCYNGWDNGVLQKAVDGCNCDPYGSPKCCAQDGKKLFTLQPDGYQCHITQGVNERTLGMLSKLPGNNPVQPAGKDATMYRDAVIPALIFPVYAYTGNVAPAPGSPVGGPITVSTTPASSTSTTSAAATTTSAQGSSTTSTAVTTSSTSAGSPGATSTTSTTVAVPTISKPVATPTSSSSTGAPAVTSPPVLVAPQPTTTEAGTVTTVGSPSAPSGPSVTSKPSQSSPGVKPPASTTTGVALPAKPSYTKICRTNKAPTKPGKLNHHHGKPRFSFKSHHKRYDFDVDDYYYVA</sequence>
<dbReference type="Proteomes" id="UP000298030">
    <property type="component" value="Unassembled WGS sequence"/>
</dbReference>
<feature type="compositionally biased region" description="Low complexity" evidence="1">
    <location>
        <begin position="463"/>
        <end position="486"/>
    </location>
</feature>
<dbReference type="PANTHER" id="PTHR43662:SF3">
    <property type="entry name" value="DOMAIN PROTEIN, PUTATIVE (AFU_ORTHOLOGUE AFUA_6G11970)-RELATED"/>
    <property type="match status" value="1"/>
</dbReference>
<proteinExistence type="predicted"/>
<feature type="region of interest" description="Disordered" evidence="1">
    <location>
        <begin position="376"/>
        <end position="507"/>
    </location>
</feature>
<feature type="compositionally biased region" description="Basic residues" evidence="1">
    <location>
        <begin position="528"/>
        <end position="539"/>
    </location>
</feature>
<evidence type="ECO:0000259" key="2">
    <source>
        <dbReference type="Pfam" id="PF09362"/>
    </source>
</evidence>
<feature type="compositionally biased region" description="Polar residues" evidence="1">
    <location>
        <begin position="487"/>
        <end position="504"/>
    </location>
</feature>
<dbReference type="EMBL" id="QPFP01000216">
    <property type="protein sequence ID" value="TEB18906.1"/>
    <property type="molecule type" value="Genomic_DNA"/>
</dbReference>
<feature type="compositionally biased region" description="Low complexity" evidence="1">
    <location>
        <begin position="376"/>
        <end position="455"/>
    </location>
</feature>
<evidence type="ECO:0000256" key="1">
    <source>
        <dbReference type="SAM" id="MobiDB-lite"/>
    </source>
</evidence>